<organism evidence="2">
    <name type="scientific">uncultured Rubrobacteraceae bacterium</name>
    <dbReference type="NCBI Taxonomy" id="349277"/>
    <lineage>
        <taxon>Bacteria</taxon>
        <taxon>Bacillati</taxon>
        <taxon>Actinomycetota</taxon>
        <taxon>Rubrobacteria</taxon>
        <taxon>Rubrobacterales</taxon>
        <taxon>Rubrobacteraceae</taxon>
        <taxon>environmental samples</taxon>
    </lineage>
</organism>
<feature type="compositionally biased region" description="Basic and acidic residues" evidence="1">
    <location>
        <begin position="146"/>
        <end position="157"/>
    </location>
</feature>
<gene>
    <name evidence="2" type="ORF">AVDCRST_MAG05-2726</name>
</gene>
<name>A0A6J4SUQ4_9ACTN</name>
<feature type="compositionally biased region" description="Basic residues" evidence="1">
    <location>
        <begin position="80"/>
        <end position="97"/>
    </location>
</feature>
<accession>A0A6J4SUQ4</accession>
<evidence type="ECO:0000313" key="2">
    <source>
        <dbReference type="EMBL" id="CAA9505942.1"/>
    </source>
</evidence>
<feature type="compositionally biased region" description="Basic and acidic residues" evidence="1">
    <location>
        <begin position="37"/>
        <end position="49"/>
    </location>
</feature>
<feature type="compositionally biased region" description="Low complexity" evidence="1">
    <location>
        <begin position="101"/>
        <end position="110"/>
    </location>
</feature>
<feature type="compositionally biased region" description="Gly residues" evidence="1">
    <location>
        <begin position="52"/>
        <end position="79"/>
    </location>
</feature>
<feature type="non-terminal residue" evidence="2">
    <location>
        <position position="1"/>
    </location>
</feature>
<proteinExistence type="predicted"/>
<feature type="region of interest" description="Disordered" evidence="1">
    <location>
        <begin position="1"/>
        <end position="172"/>
    </location>
</feature>
<keyword evidence="2" id="KW-0808">Transferase</keyword>
<dbReference type="AlphaFoldDB" id="A0A6J4SUQ4"/>
<feature type="non-terminal residue" evidence="2">
    <location>
        <position position="227"/>
    </location>
</feature>
<dbReference type="GO" id="GO:0016740">
    <property type="term" value="F:transferase activity"/>
    <property type="evidence" value="ECO:0007669"/>
    <property type="project" value="UniProtKB-KW"/>
</dbReference>
<reference evidence="2" key="1">
    <citation type="submission" date="2020-02" db="EMBL/GenBank/DDBJ databases">
        <authorList>
            <person name="Meier V. D."/>
        </authorList>
    </citation>
    <scope>NUCLEOTIDE SEQUENCE</scope>
    <source>
        <strain evidence="2">AVDCRST_MAG05</strain>
    </source>
</reference>
<sequence length="227" mass="24384">EPHRCRDPGQGRGRDHRRAAGWDLERVGSRPPPPPDSRGRRLDGRDGRHSQGAGGRDGGTPGEQGPRGRGSDGPAGGGGVRRRRRRLPRRGPRVRPRGHPEPAGARALRPGRLRAREPLSGRGAGDAPVPEDWELRVHGAARGAHRREDHRRSDGDARVLPGGGGPGRDRPRLQLRAGANARPLAEGLQARGGADPVPRSPARRILYPVELPCEGPARHLARVAQSL</sequence>
<protein>
    <submittedName>
        <fullName evidence="2">Glycosyltransferase</fullName>
    </submittedName>
</protein>
<dbReference type="EMBL" id="CADCVM010000300">
    <property type="protein sequence ID" value="CAA9505942.1"/>
    <property type="molecule type" value="Genomic_DNA"/>
</dbReference>
<feature type="compositionally biased region" description="Basic and acidic residues" evidence="1">
    <location>
        <begin position="1"/>
        <end position="28"/>
    </location>
</feature>
<evidence type="ECO:0000256" key="1">
    <source>
        <dbReference type="SAM" id="MobiDB-lite"/>
    </source>
</evidence>